<dbReference type="InterPro" id="IPR006097">
    <property type="entry name" value="Glu/Leu/Phe/Val/Trp_DH_dimer"/>
</dbReference>
<accession>A0A1G2M1Q0</accession>
<dbReference type="Pfam" id="PF00208">
    <property type="entry name" value="ELFV_dehydrog"/>
    <property type="match status" value="1"/>
</dbReference>
<evidence type="ECO:0000313" key="10">
    <source>
        <dbReference type="Proteomes" id="UP000178873"/>
    </source>
</evidence>
<gene>
    <name evidence="9" type="ORF">A2664_03985</name>
</gene>
<dbReference type="Proteomes" id="UP000178873">
    <property type="component" value="Unassembled WGS sequence"/>
</dbReference>
<dbReference type="GO" id="GO:0004352">
    <property type="term" value="F:glutamate dehydrogenase (NAD+) activity"/>
    <property type="evidence" value="ECO:0007669"/>
    <property type="project" value="TreeGrafter"/>
</dbReference>
<dbReference type="STRING" id="1802301.A2664_03985"/>
<dbReference type="SUPFAM" id="SSF53223">
    <property type="entry name" value="Aminoacid dehydrogenase-like, N-terminal domain"/>
    <property type="match status" value="1"/>
</dbReference>
<evidence type="ECO:0000313" key="9">
    <source>
        <dbReference type="EMBL" id="OHA17743.1"/>
    </source>
</evidence>
<comment type="similarity">
    <text evidence="1 3 7">Belongs to the Glu/Leu/Phe/Val dehydrogenases family.</text>
</comment>
<dbReference type="InterPro" id="IPR006096">
    <property type="entry name" value="Glu/Leu/Phe/Val/Trp_DH_C"/>
</dbReference>
<keyword evidence="5" id="KW-0547">Nucleotide-binding</keyword>
<evidence type="ECO:0000256" key="2">
    <source>
        <dbReference type="ARBA" id="ARBA00023002"/>
    </source>
</evidence>
<organism evidence="9 10">
    <name type="scientific">Candidatus Taylorbacteria bacterium RIFCSPHIGHO2_01_FULL_46_22b</name>
    <dbReference type="NCBI Taxonomy" id="1802301"/>
    <lineage>
        <taxon>Bacteria</taxon>
        <taxon>Candidatus Tayloriibacteriota</taxon>
    </lineage>
</organism>
<feature type="binding site" evidence="5">
    <location>
        <position position="370"/>
    </location>
    <ligand>
        <name>substrate</name>
    </ligand>
</feature>
<dbReference type="SUPFAM" id="SSF51735">
    <property type="entry name" value="NAD(P)-binding Rossmann-fold domains"/>
    <property type="match status" value="1"/>
</dbReference>
<evidence type="ECO:0000256" key="7">
    <source>
        <dbReference type="RuleBase" id="RU004417"/>
    </source>
</evidence>
<dbReference type="PROSITE" id="PS00074">
    <property type="entry name" value="GLFV_DEHYDROGENASE"/>
    <property type="match status" value="1"/>
</dbReference>
<keyword evidence="5" id="KW-0520">NAD</keyword>
<dbReference type="InterPro" id="IPR006095">
    <property type="entry name" value="Glu/Leu/Phe/Val/Trp_DH"/>
</dbReference>
<dbReference type="Gene3D" id="3.40.50.720">
    <property type="entry name" value="NAD(P)-binding Rossmann-like Domain"/>
    <property type="match status" value="1"/>
</dbReference>
<dbReference type="AlphaFoldDB" id="A0A1G2M1Q0"/>
<feature type="domain" description="Glutamate/phenylalanine/leucine/valine/L-tryptophan dehydrogenase C-terminal" evidence="8">
    <location>
        <begin position="189"/>
        <end position="429"/>
    </location>
</feature>
<feature type="binding site" evidence="5">
    <location>
        <position position="76"/>
    </location>
    <ligand>
        <name>substrate</name>
    </ligand>
</feature>
<dbReference type="PIRSF" id="PIRSF000185">
    <property type="entry name" value="Glu_DH"/>
    <property type="match status" value="1"/>
</dbReference>
<evidence type="ECO:0000256" key="5">
    <source>
        <dbReference type="PIRSR" id="PIRSR000185-2"/>
    </source>
</evidence>
<dbReference type="Pfam" id="PF02812">
    <property type="entry name" value="ELFV_dehydrog_N"/>
    <property type="match status" value="1"/>
</dbReference>
<sequence length="431" mass="46993">MNDLHKQIASNNPWQRAQGQLHKAAEKLALDPLLLARLSSPDRVISVSIPVKMDDGTIRTFEGMRVQHNNLRGPYKGGLRYHSQVDTDEVKALSFWMTMKNAVIDVPFGGGKGGVIVDPKEFSAGELERLTREFGRKISPVIGPTLDVPAPDVNTNSQIMKWIAEEYAVYVGNKTPAVITGKAIEDGGSEGRTEATGLGGSYALAVILKKLKKNPKGMTVAIQGFGNVGSFLARYLFDMGCKIVALSDSKGGMYVPEGISSIDEVERCKEKSGMLAGCYCVGSVCDISNQKKVKGKTITSDEVLTLPVDIVVPAALENAITKENAPKVQAKIILEMANGPLTQEADEMLSKQGVTVIPDILANSGGVAVSYFEWEQNMQSEKWSKKEVFNKLQKKMEFATEAVYEESVKQKVSLREAAYLVALKRIRAVYS</sequence>
<feature type="active site" description="Proton donor" evidence="4">
    <location>
        <position position="112"/>
    </location>
</feature>
<dbReference type="InterPro" id="IPR036291">
    <property type="entry name" value="NAD(P)-bd_dom_sf"/>
</dbReference>
<feature type="binding site" evidence="5">
    <location>
        <position position="227"/>
    </location>
    <ligand>
        <name>NAD(+)</name>
        <dbReference type="ChEBI" id="CHEBI:57540"/>
    </ligand>
</feature>
<feature type="binding site" evidence="5">
    <location>
        <position position="100"/>
    </location>
    <ligand>
        <name>substrate</name>
    </ligand>
</feature>
<keyword evidence="2 3" id="KW-0560">Oxidoreductase</keyword>
<comment type="caution">
    <text evidence="9">The sequence shown here is derived from an EMBL/GenBank/DDBJ whole genome shotgun (WGS) entry which is preliminary data.</text>
</comment>
<evidence type="ECO:0000256" key="4">
    <source>
        <dbReference type="PIRSR" id="PIRSR000185-1"/>
    </source>
</evidence>
<dbReference type="CDD" id="cd01076">
    <property type="entry name" value="NAD_bind_1_Glu_DH"/>
    <property type="match status" value="1"/>
</dbReference>
<evidence type="ECO:0000256" key="3">
    <source>
        <dbReference type="PIRNR" id="PIRNR000185"/>
    </source>
</evidence>
<dbReference type="InterPro" id="IPR033922">
    <property type="entry name" value="NAD_bind_Glu_DH"/>
</dbReference>
<dbReference type="Gene3D" id="3.40.50.10860">
    <property type="entry name" value="Leucine Dehydrogenase, chain A, domain 1"/>
    <property type="match status" value="1"/>
</dbReference>
<dbReference type="SMART" id="SM00839">
    <property type="entry name" value="ELFV_dehydrog"/>
    <property type="match status" value="1"/>
</dbReference>
<dbReference type="PRINTS" id="PR00082">
    <property type="entry name" value="GLFDHDRGNASE"/>
</dbReference>
<feature type="binding site" evidence="5">
    <location>
        <position position="196"/>
    </location>
    <ligand>
        <name>NAD(+)</name>
        <dbReference type="ChEBI" id="CHEBI:57540"/>
    </ligand>
</feature>
<dbReference type="PANTHER" id="PTHR11606:SF13">
    <property type="entry name" value="GLUTAMATE DEHYDROGENASE 1, MITOCHONDRIAL"/>
    <property type="match status" value="1"/>
</dbReference>
<dbReference type="EMBL" id="MHRF01000013">
    <property type="protein sequence ID" value="OHA17743.1"/>
    <property type="molecule type" value="Genomic_DNA"/>
</dbReference>
<protein>
    <recommendedName>
        <fullName evidence="3">Glutamate dehydrogenase</fullName>
    </recommendedName>
</protein>
<evidence type="ECO:0000256" key="6">
    <source>
        <dbReference type="PIRSR" id="PIRSR000185-3"/>
    </source>
</evidence>
<name>A0A1G2M1Q0_9BACT</name>
<dbReference type="PANTHER" id="PTHR11606">
    <property type="entry name" value="GLUTAMATE DEHYDROGENASE"/>
    <property type="match status" value="1"/>
</dbReference>
<dbReference type="GO" id="GO:0006538">
    <property type="term" value="P:L-glutamate catabolic process"/>
    <property type="evidence" value="ECO:0007669"/>
    <property type="project" value="TreeGrafter"/>
</dbReference>
<evidence type="ECO:0000259" key="8">
    <source>
        <dbReference type="SMART" id="SM00839"/>
    </source>
</evidence>
<dbReference type="InterPro" id="IPR033524">
    <property type="entry name" value="Glu/Leu/Phe/Val_DH_AS"/>
</dbReference>
<feature type="site" description="Important for catalysis" evidence="6">
    <location>
        <position position="152"/>
    </location>
</feature>
<dbReference type="GO" id="GO:0000166">
    <property type="term" value="F:nucleotide binding"/>
    <property type="evidence" value="ECO:0007669"/>
    <property type="project" value="UniProtKB-KW"/>
</dbReference>
<evidence type="ECO:0000256" key="1">
    <source>
        <dbReference type="ARBA" id="ARBA00006382"/>
    </source>
</evidence>
<dbReference type="InterPro" id="IPR014362">
    <property type="entry name" value="Glu_DH"/>
</dbReference>
<reference evidence="9 10" key="1">
    <citation type="journal article" date="2016" name="Nat. Commun.">
        <title>Thousands of microbial genomes shed light on interconnected biogeochemical processes in an aquifer system.</title>
        <authorList>
            <person name="Anantharaman K."/>
            <person name="Brown C.T."/>
            <person name="Hug L.A."/>
            <person name="Sharon I."/>
            <person name="Castelle C.J."/>
            <person name="Probst A.J."/>
            <person name="Thomas B.C."/>
            <person name="Singh A."/>
            <person name="Wilkins M.J."/>
            <person name="Karaoz U."/>
            <person name="Brodie E.L."/>
            <person name="Williams K.H."/>
            <person name="Hubbard S.S."/>
            <person name="Banfield J.F."/>
        </authorList>
    </citation>
    <scope>NUCLEOTIDE SEQUENCE [LARGE SCALE GENOMIC DNA]</scope>
</reference>
<proteinExistence type="inferred from homology"/>
<dbReference type="InterPro" id="IPR046346">
    <property type="entry name" value="Aminoacid_DH-like_N_sf"/>
</dbReference>